<evidence type="ECO:0000256" key="3">
    <source>
        <dbReference type="SAM" id="MobiDB-lite"/>
    </source>
</evidence>
<dbReference type="UniPathway" id="UPA00143"/>
<comment type="pathway">
    <text evidence="1">Protein modification; protein ubiquitination.</text>
</comment>
<dbReference type="RefSeq" id="XP_037155317.1">
    <property type="nucleotide sequence ID" value="XM_037299316.1"/>
</dbReference>
<dbReference type="Gene3D" id="1.20.1280.50">
    <property type="match status" value="1"/>
</dbReference>
<dbReference type="GeneID" id="59336846"/>
<evidence type="ECO:0000313" key="5">
    <source>
        <dbReference type="EMBL" id="KAF6227009.1"/>
    </source>
</evidence>
<dbReference type="Pfam" id="PF12014">
    <property type="entry name" value="Cyclin_D1_bind"/>
    <property type="match status" value="1"/>
</dbReference>
<gene>
    <name evidence="5" type="ORF">HO133_008450</name>
</gene>
<evidence type="ECO:0000256" key="2">
    <source>
        <dbReference type="ARBA" id="ARBA00022786"/>
    </source>
</evidence>
<evidence type="ECO:0000256" key="1">
    <source>
        <dbReference type="ARBA" id="ARBA00004906"/>
    </source>
</evidence>
<evidence type="ECO:0000313" key="6">
    <source>
        <dbReference type="Proteomes" id="UP000593566"/>
    </source>
</evidence>
<dbReference type="PROSITE" id="PS50181">
    <property type="entry name" value="FBOX"/>
    <property type="match status" value="1"/>
</dbReference>
<dbReference type="SUPFAM" id="SSF81383">
    <property type="entry name" value="F-box domain"/>
    <property type="match status" value="1"/>
</dbReference>
<dbReference type="Pfam" id="PF12937">
    <property type="entry name" value="F-box-like"/>
    <property type="match status" value="1"/>
</dbReference>
<dbReference type="PANTHER" id="PTHR10706">
    <property type="entry name" value="F-BOX FAMILY PROTEIN"/>
    <property type="match status" value="1"/>
</dbReference>
<proteinExistence type="predicted"/>
<sequence>MESIIALLKSPSTSLPSSTISGPIVKESTATPEAIESVHLDPRNTMSPRTSNLEALPAEIISHILAFLPPASLASLSRTCGLLRSHALNDLLWMPFVRNNVPGSGALESPSPAKSWREVYIANHPYWFLVQNKIWFADVPNNGLLILARYNSQNGCIEAFRLLAEHGAHTYETWAHNREVIIHTFNPRVRLWLDDPVIKLGFNTGIHYNDNRLQKEVAMQTGTTHGICSMISLCRPIPKALQTTAMALWPPANIPAKDRVRNESATKFRTEEHRPQTLDLMSDRTFRIRKWLEFSNLIQPLNAVRMAEEVMTFSTLLEESYMPTKEKPWQGIWVGDYSGHGCEFLLVLQRDVESPMALSRTPSTGSLPQGMAMAMADADMGLQDPDRVRRSAEAIESQILVPSDHIVETGGPSTRQPMEDFGNGFDKEAQGTTTTQDDSLAHPDAQASAAEGPSGRLEAIKLTGDINVPRGEYTWIAEDIGPNGLIRVAKEQMFDGARTVRSWGHIAGRGYRDDRFISSQLIMISHDSLAQYWEDFGHISFYKRVNIDDCLTE</sequence>
<accession>A0A8H6CNX5</accession>
<dbReference type="PANTHER" id="PTHR10706:SF130">
    <property type="entry name" value="F-BOX ONLY PROTEIN 31"/>
    <property type="match status" value="1"/>
</dbReference>
<dbReference type="GO" id="GO:0016567">
    <property type="term" value="P:protein ubiquitination"/>
    <property type="evidence" value="ECO:0007669"/>
    <property type="project" value="UniProtKB-UniPathway"/>
</dbReference>
<comment type="caution">
    <text evidence="5">The sequence shown here is derived from an EMBL/GenBank/DDBJ whole genome shotgun (WGS) entry which is preliminary data.</text>
</comment>
<protein>
    <recommendedName>
        <fullName evidence="4">F-box domain-containing protein</fullName>
    </recommendedName>
</protein>
<keyword evidence="2" id="KW-0833">Ubl conjugation pathway</keyword>
<reference evidence="5 6" key="1">
    <citation type="journal article" date="2020" name="Genomics">
        <title>Complete, high-quality genomes from long-read metagenomic sequencing of two wolf lichen thalli reveals enigmatic genome architecture.</title>
        <authorList>
            <person name="McKenzie S.K."/>
            <person name="Walston R.F."/>
            <person name="Allen J.L."/>
        </authorList>
    </citation>
    <scope>NUCLEOTIDE SEQUENCE [LARGE SCALE GENOMIC DNA]</scope>
    <source>
        <strain evidence="5">WasteWater1</strain>
    </source>
</reference>
<name>A0A8H6CNX5_9LECA</name>
<dbReference type="AlphaFoldDB" id="A0A8H6CNX5"/>
<organism evidence="5 6">
    <name type="scientific">Letharia lupina</name>
    <dbReference type="NCBI Taxonomy" id="560253"/>
    <lineage>
        <taxon>Eukaryota</taxon>
        <taxon>Fungi</taxon>
        <taxon>Dikarya</taxon>
        <taxon>Ascomycota</taxon>
        <taxon>Pezizomycotina</taxon>
        <taxon>Lecanoromycetes</taxon>
        <taxon>OSLEUM clade</taxon>
        <taxon>Lecanoromycetidae</taxon>
        <taxon>Lecanorales</taxon>
        <taxon>Lecanorineae</taxon>
        <taxon>Parmeliaceae</taxon>
        <taxon>Letharia</taxon>
    </lineage>
</organism>
<keyword evidence="6" id="KW-1185">Reference proteome</keyword>
<feature type="domain" description="F-box" evidence="4">
    <location>
        <begin position="50"/>
        <end position="96"/>
    </location>
</feature>
<feature type="region of interest" description="Disordered" evidence="3">
    <location>
        <begin position="405"/>
        <end position="455"/>
    </location>
</feature>
<dbReference type="InterPro" id="IPR045048">
    <property type="entry name" value="FBXO31/39"/>
</dbReference>
<dbReference type="Proteomes" id="UP000593566">
    <property type="component" value="Unassembled WGS sequence"/>
</dbReference>
<evidence type="ECO:0000259" key="4">
    <source>
        <dbReference type="PROSITE" id="PS50181"/>
    </source>
</evidence>
<dbReference type="CDD" id="cd22117">
    <property type="entry name" value="F-box_FBXL4"/>
    <property type="match status" value="1"/>
</dbReference>
<dbReference type="EMBL" id="JACCJB010000005">
    <property type="protein sequence ID" value="KAF6227009.1"/>
    <property type="molecule type" value="Genomic_DNA"/>
</dbReference>
<dbReference type="InterPro" id="IPR001810">
    <property type="entry name" value="F-box_dom"/>
</dbReference>
<dbReference type="InterPro" id="IPR036047">
    <property type="entry name" value="F-box-like_dom_sf"/>
</dbReference>